<reference evidence="13" key="1">
    <citation type="submission" date="2018-05" db="EMBL/GenBank/DDBJ databases">
        <authorList>
            <person name="Deangelis K."/>
            <person name="Huntemann M."/>
            <person name="Clum A."/>
            <person name="Pillay M."/>
            <person name="Palaniappan K."/>
            <person name="Varghese N."/>
            <person name="Mikhailova N."/>
            <person name="Stamatis D."/>
            <person name="Reddy T."/>
            <person name="Daum C."/>
            <person name="Shapiro N."/>
            <person name="Ivanova N."/>
            <person name="Kyrpides N."/>
            <person name="Woyke T."/>
        </authorList>
    </citation>
    <scope>NUCLEOTIDE SEQUENCE [LARGE SCALE GENOMIC DNA]</scope>
    <source>
        <strain evidence="13">GAS496</strain>
    </source>
</reference>
<dbReference type="GO" id="GO:0005254">
    <property type="term" value="F:chloride channel activity"/>
    <property type="evidence" value="ECO:0007669"/>
    <property type="project" value="UniProtKB-KW"/>
</dbReference>
<dbReference type="GO" id="GO:0034707">
    <property type="term" value="C:chloride channel complex"/>
    <property type="evidence" value="ECO:0007669"/>
    <property type="project" value="UniProtKB-KW"/>
</dbReference>
<organism evidence="12 13">
    <name type="scientific">Mycolicibacterium moriokaense</name>
    <dbReference type="NCBI Taxonomy" id="39691"/>
    <lineage>
        <taxon>Bacteria</taxon>
        <taxon>Bacillati</taxon>
        <taxon>Actinomycetota</taxon>
        <taxon>Actinomycetes</taxon>
        <taxon>Mycobacteriales</taxon>
        <taxon>Mycobacteriaceae</taxon>
        <taxon>Mycolicibacterium</taxon>
    </lineage>
</organism>
<feature type="transmembrane region" description="Helical" evidence="11">
    <location>
        <begin position="66"/>
        <end position="91"/>
    </location>
</feature>
<keyword evidence="3 11" id="KW-0812">Transmembrane</keyword>
<keyword evidence="7" id="KW-0869">Chloride channel</keyword>
<evidence type="ECO:0000256" key="8">
    <source>
        <dbReference type="ARBA" id="ARBA00023214"/>
    </source>
</evidence>
<gene>
    <name evidence="12" type="ORF">C8E89_1336</name>
</gene>
<keyword evidence="13" id="KW-1185">Reference proteome</keyword>
<evidence type="ECO:0000256" key="10">
    <source>
        <dbReference type="SAM" id="MobiDB-lite"/>
    </source>
</evidence>
<comment type="subcellular location">
    <subcellularLocation>
        <location evidence="1">Membrane</location>
        <topology evidence="1">Multi-pass membrane protein</topology>
    </subcellularLocation>
</comment>
<keyword evidence="2" id="KW-0813">Transport</keyword>
<proteinExistence type="predicted"/>
<feature type="region of interest" description="Disordered" evidence="10">
    <location>
        <begin position="1"/>
        <end position="53"/>
    </location>
</feature>
<dbReference type="PRINTS" id="PR00762">
    <property type="entry name" value="CLCHANNEL"/>
</dbReference>
<evidence type="ECO:0000256" key="7">
    <source>
        <dbReference type="ARBA" id="ARBA00023173"/>
    </source>
</evidence>
<evidence type="ECO:0000256" key="1">
    <source>
        <dbReference type="ARBA" id="ARBA00004141"/>
    </source>
</evidence>
<evidence type="ECO:0000313" key="13">
    <source>
        <dbReference type="Proteomes" id="UP000247781"/>
    </source>
</evidence>
<dbReference type="RefSeq" id="WP_235658567.1">
    <property type="nucleotide sequence ID" value="NZ_QJJU01000033.1"/>
</dbReference>
<comment type="caution">
    <text evidence="12">The sequence shown here is derived from an EMBL/GenBank/DDBJ whole genome shotgun (WGS) entry which is preliminary data.</text>
</comment>
<feature type="compositionally biased region" description="Basic and acidic residues" evidence="10">
    <location>
        <begin position="40"/>
        <end position="53"/>
    </location>
</feature>
<dbReference type="InterPro" id="IPR001807">
    <property type="entry name" value="ClC"/>
</dbReference>
<keyword evidence="6 11" id="KW-0472">Membrane</keyword>
<feature type="transmembrane region" description="Helical" evidence="11">
    <location>
        <begin position="207"/>
        <end position="230"/>
    </location>
</feature>
<keyword evidence="5" id="KW-0406">Ion transport</keyword>
<feature type="transmembrane region" description="Helical" evidence="11">
    <location>
        <begin position="119"/>
        <end position="136"/>
    </location>
</feature>
<keyword evidence="8" id="KW-0868">Chloride</keyword>
<evidence type="ECO:0000256" key="4">
    <source>
        <dbReference type="ARBA" id="ARBA00022989"/>
    </source>
</evidence>
<dbReference type="InterPro" id="IPR014743">
    <property type="entry name" value="Cl-channel_core"/>
</dbReference>
<evidence type="ECO:0000256" key="9">
    <source>
        <dbReference type="ARBA" id="ARBA00023303"/>
    </source>
</evidence>
<sequence>MSGKGVFHDTSPFNAEATRPALAESDTTPIATFYSPQSRPDPKHCDGSMVSDDGRPGRAVSRWQRYLTFAAAILVTGVLSGVVGGFTTVLVRTLEHLSFGYDQGPLLIGVRDASIERRLIGLAIGCALAGLGWWLLRRKTTVPELNESIRQGRRFSQVPMAIDALLQVLAVGSGASLGREQAPRLFAAAATELTIRLGSIPAPYRRILLASAAGAGLAAVYNVPAAGALYACGIVLKSWRPVAVLVAVATSCIATVTAWPVSHGHPTFAWPDTQYSWTALLFTVALMPVAAAVGTGFNGLIRRAQPKSPPASWTLLVTIGLAGLLTGACSIWMPQMPGNGKSIIVESLAGGDTLIAVTVAMVLKPVLTALFIRAGAVGGMLTPSLATGVAAGASIALLVERLGGYASVPTAALIGGAAVLGITQRAPVFAAVFTAELTHPPPQIWGMLLLAAMGAHWVRLLAGRRRRPAGPERAQSHFKHRQRRLGLIRSAKAIATRTLRLLRKPRTPSRRKLTGECRVDAVNTFTRPQMTDTPNDSACRLRRRRCRVT</sequence>
<dbReference type="EMBL" id="QJJU01000033">
    <property type="protein sequence ID" value="PXX00745.1"/>
    <property type="molecule type" value="Genomic_DNA"/>
</dbReference>
<feature type="transmembrane region" description="Helical" evidence="11">
    <location>
        <begin position="279"/>
        <end position="301"/>
    </location>
</feature>
<dbReference type="PANTHER" id="PTHR43427:SF6">
    <property type="entry name" value="CHLORIDE CHANNEL PROTEIN CLC-E"/>
    <property type="match status" value="1"/>
</dbReference>
<feature type="transmembrane region" description="Helical" evidence="11">
    <location>
        <begin position="353"/>
        <end position="372"/>
    </location>
</feature>
<dbReference type="Pfam" id="PF00654">
    <property type="entry name" value="Voltage_CLC"/>
    <property type="match status" value="1"/>
</dbReference>
<accession>A0A318HC43</accession>
<feature type="compositionally biased region" description="Polar residues" evidence="10">
    <location>
        <begin position="25"/>
        <end position="38"/>
    </location>
</feature>
<evidence type="ECO:0000256" key="5">
    <source>
        <dbReference type="ARBA" id="ARBA00023065"/>
    </source>
</evidence>
<keyword evidence="9" id="KW-0407">Ion channel</keyword>
<keyword evidence="4 11" id="KW-1133">Transmembrane helix</keyword>
<dbReference type="Gene3D" id="1.10.3080.10">
    <property type="entry name" value="Clc chloride channel"/>
    <property type="match status" value="1"/>
</dbReference>
<feature type="transmembrane region" description="Helical" evidence="11">
    <location>
        <begin position="444"/>
        <end position="462"/>
    </location>
</feature>
<evidence type="ECO:0000256" key="2">
    <source>
        <dbReference type="ARBA" id="ARBA00022448"/>
    </source>
</evidence>
<evidence type="ECO:0000313" key="12">
    <source>
        <dbReference type="EMBL" id="PXX00745.1"/>
    </source>
</evidence>
<feature type="transmembrane region" description="Helical" evidence="11">
    <location>
        <begin position="313"/>
        <end position="333"/>
    </location>
</feature>
<dbReference type="SUPFAM" id="SSF81340">
    <property type="entry name" value="Clc chloride channel"/>
    <property type="match status" value="1"/>
</dbReference>
<evidence type="ECO:0000256" key="6">
    <source>
        <dbReference type="ARBA" id="ARBA00023136"/>
    </source>
</evidence>
<dbReference type="Proteomes" id="UP000247781">
    <property type="component" value="Unassembled WGS sequence"/>
</dbReference>
<name>A0A318HC43_9MYCO</name>
<feature type="transmembrane region" description="Helical" evidence="11">
    <location>
        <begin position="242"/>
        <end position="259"/>
    </location>
</feature>
<evidence type="ECO:0000256" key="11">
    <source>
        <dbReference type="SAM" id="Phobius"/>
    </source>
</evidence>
<dbReference type="InterPro" id="IPR050368">
    <property type="entry name" value="ClC-type_chloride_channel"/>
</dbReference>
<dbReference type="PANTHER" id="PTHR43427">
    <property type="entry name" value="CHLORIDE CHANNEL PROTEIN CLC-E"/>
    <property type="match status" value="1"/>
</dbReference>
<protein>
    <submittedName>
        <fullName evidence="12">H+/Cl-antiporter ClcA</fullName>
    </submittedName>
</protein>
<dbReference type="AlphaFoldDB" id="A0A318HC43"/>
<reference evidence="12 13" key="2">
    <citation type="submission" date="2018-06" db="EMBL/GenBank/DDBJ databases">
        <title>Sequencing of bacterial isolates from soil warming experiment in Harvard Forest, Massachusetts, USA.</title>
        <authorList>
            <person name="Deangelis K.PhD."/>
        </authorList>
    </citation>
    <scope>NUCLEOTIDE SEQUENCE [LARGE SCALE GENOMIC DNA]</scope>
    <source>
        <strain evidence="12 13">GAS496</strain>
    </source>
</reference>
<evidence type="ECO:0000256" key="3">
    <source>
        <dbReference type="ARBA" id="ARBA00022692"/>
    </source>
</evidence>